<keyword evidence="10" id="KW-1185">Reference proteome</keyword>
<dbReference type="GO" id="GO:0046373">
    <property type="term" value="P:L-arabinose metabolic process"/>
    <property type="evidence" value="ECO:0007669"/>
    <property type="project" value="UniProtKB-UniRule"/>
</dbReference>
<gene>
    <name evidence="9" type="ORF">HK097_010219</name>
</gene>
<comment type="catalytic activity">
    <reaction evidence="1 8">
        <text>Hydrolysis of terminal non-reducing alpha-L-arabinofuranoside residues in alpha-L-arabinosides.</text>
        <dbReference type="EC" id="3.2.1.55"/>
    </reaction>
</comment>
<dbReference type="GO" id="GO:0045493">
    <property type="term" value="P:xylan catabolic process"/>
    <property type="evidence" value="ECO:0007669"/>
    <property type="project" value="UniProtKB-UniRule"/>
</dbReference>
<comment type="caution">
    <text evidence="9">The sequence shown here is derived from an EMBL/GenBank/DDBJ whole genome shotgun (WGS) entry which is preliminary data.</text>
</comment>
<keyword evidence="7 8" id="KW-0326">Glycosidase</keyword>
<dbReference type="AlphaFoldDB" id="A0AAD5X408"/>
<evidence type="ECO:0000256" key="3">
    <source>
        <dbReference type="ARBA" id="ARBA00007396"/>
    </source>
</evidence>
<keyword evidence="6 8" id="KW-0378">Hydrolase</keyword>
<dbReference type="EC" id="3.2.1.55" evidence="8"/>
<accession>A0AAD5X408</accession>
<evidence type="ECO:0000256" key="7">
    <source>
        <dbReference type="ARBA" id="ARBA00023295"/>
    </source>
</evidence>
<reference evidence="9" key="1">
    <citation type="submission" date="2020-05" db="EMBL/GenBank/DDBJ databases">
        <title>Phylogenomic resolution of chytrid fungi.</title>
        <authorList>
            <person name="Stajich J.E."/>
            <person name="Amses K."/>
            <person name="Simmons R."/>
            <person name="Seto K."/>
            <person name="Myers J."/>
            <person name="Bonds A."/>
            <person name="Quandt C.A."/>
            <person name="Barry K."/>
            <person name="Liu P."/>
            <person name="Grigoriev I."/>
            <person name="Longcore J.E."/>
            <person name="James T.Y."/>
        </authorList>
    </citation>
    <scope>NUCLEOTIDE SEQUENCE</scope>
    <source>
        <strain evidence="9">JEL0318</strain>
    </source>
</reference>
<dbReference type="GO" id="GO:0046556">
    <property type="term" value="F:alpha-L-arabinofuranosidase activity"/>
    <property type="evidence" value="ECO:0007669"/>
    <property type="project" value="UniProtKB-UniRule"/>
</dbReference>
<evidence type="ECO:0000256" key="5">
    <source>
        <dbReference type="ARBA" id="ARBA00022729"/>
    </source>
</evidence>
<evidence type="ECO:0000256" key="6">
    <source>
        <dbReference type="ARBA" id="ARBA00022801"/>
    </source>
</evidence>
<evidence type="ECO:0000313" key="9">
    <source>
        <dbReference type="EMBL" id="KAJ3055532.1"/>
    </source>
</evidence>
<dbReference type="Gene3D" id="2.115.10.20">
    <property type="entry name" value="Glycosyl hydrolase domain, family 43"/>
    <property type="match status" value="1"/>
</dbReference>
<organism evidence="9 10">
    <name type="scientific">Rhizophlyctis rosea</name>
    <dbReference type="NCBI Taxonomy" id="64517"/>
    <lineage>
        <taxon>Eukaryota</taxon>
        <taxon>Fungi</taxon>
        <taxon>Fungi incertae sedis</taxon>
        <taxon>Chytridiomycota</taxon>
        <taxon>Chytridiomycota incertae sedis</taxon>
        <taxon>Chytridiomycetes</taxon>
        <taxon>Rhizophlyctidales</taxon>
        <taxon>Rhizophlyctidaceae</taxon>
        <taxon>Rhizophlyctis</taxon>
    </lineage>
</organism>
<comment type="similarity">
    <text evidence="3 8">Belongs to the glycosyl hydrolase 62 family.</text>
</comment>
<dbReference type="SUPFAM" id="SSF75005">
    <property type="entry name" value="Arabinanase/levansucrase/invertase"/>
    <property type="match status" value="1"/>
</dbReference>
<proteinExistence type="inferred from homology"/>
<evidence type="ECO:0000256" key="1">
    <source>
        <dbReference type="ARBA" id="ARBA00001462"/>
    </source>
</evidence>
<protein>
    <recommendedName>
        <fullName evidence="8">Alpha-L-arabinofuranosidase</fullName>
        <ecNumber evidence="8">3.2.1.55</ecNumber>
    </recommendedName>
</protein>
<dbReference type="InterPro" id="IPR023296">
    <property type="entry name" value="Glyco_hydro_beta-prop_sf"/>
</dbReference>
<dbReference type="PANTHER" id="PTHR40631:SF2">
    <property type="entry name" value="ALPHA-L-ARABINOFURANOSIDASE"/>
    <property type="match status" value="1"/>
</dbReference>
<keyword evidence="5 8" id="KW-0732">Signal</keyword>
<dbReference type="Proteomes" id="UP001212841">
    <property type="component" value="Unassembled WGS sequence"/>
</dbReference>
<evidence type="ECO:0000256" key="2">
    <source>
        <dbReference type="ARBA" id="ARBA00004613"/>
    </source>
</evidence>
<name>A0AAD5X408_9FUNG</name>
<comment type="function">
    <text evidence="8">Alpha-L-arabinofuranosidase involved in the hydrolysis of xylan, a major structural heterogeneous polysaccharide found in plant biomass representing the second most abundant polysaccharide in the biosphere, after cellulose.</text>
</comment>
<dbReference type="GO" id="GO:0005576">
    <property type="term" value="C:extracellular region"/>
    <property type="evidence" value="ECO:0007669"/>
    <property type="project" value="UniProtKB-SubCell"/>
</dbReference>
<dbReference type="EMBL" id="JADGJD010000074">
    <property type="protein sequence ID" value="KAJ3055532.1"/>
    <property type="molecule type" value="Genomic_DNA"/>
</dbReference>
<evidence type="ECO:0000256" key="8">
    <source>
        <dbReference type="RuleBase" id="RU368117"/>
    </source>
</evidence>
<dbReference type="InterPro" id="IPR005193">
    <property type="entry name" value="GH62_arabinosidase"/>
</dbReference>
<evidence type="ECO:0000313" key="10">
    <source>
        <dbReference type="Proteomes" id="UP001212841"/>
    </source>
</evidence>
<dbReference type="PANTHER" id="PTHR40631">
    <property type="entry name" value="ALPHA-L-ARABINOFURANOSIDASE AXHA-2-RELATED"/>
    <property type="match status" value="1"/>
</dbReference>
<sequence>MVAVKDPSIIHWKGKYHVYATGAYSSGPNATDFKMIYTSFKSFEEIAKKPPKITFLDQTPGFAVYGCAPQIFYYSPHKLWYLIFQSPNPTYSTSTDPSNPKSWTAPKIMVDALPELPTAEAGPNSWETWIDFFVICDDTHCHLYYSNDYGDWFRQETTKAKFPLGWSKAYHMWNASRPIDFFEGGAIYKIKGEKSLYLGIHEAATDEWVRYYQSYTANSLRGPWKPYLVTPEHPFAGVNNTVFAKNTKWSKGHGNSGISHGEILRAGVDERMEIDPCDLKLLFQGTVGPNDDYLYLPYRLGLLTSTVKGPGCKKH</sequence>
<keyword evidence="4 8" id="KW-0964">Secreted</keyword>
<comment type="subcellular location">
    <subcellularLocation>
        <location evidence="2 8">Secreted</location>
    </subcellularLocation>
</comment>
<evidence type="ECO:0000256" key="4">
    <source>
        <dbReference type="ARBA" id="ARBA00022525"/>
    </source>
</evidence>
<dbReference type="Pfam" id="PF03664">
    <property type="entry name" value="Glyco_hydro_62"/>
    <property type="match status" value="1"/>
</dbReference>